<evidence type="ECO:0000256" key="6">
    <source>
        <dbReference type="ARBA" id="ARBA00044798"/>
    </source>
</evidence>
<feature type="region of interest" description="Disordered" evidence="8">
    <location>
        <begin position="32"/>
        <end position="58"/>
    </location>
</feature>
<evidence type="ECO:0000256" key="2">
    <source>
        <dbReference type="ARBA" id="ARBA00022794"/>
    </source>
</evidence>
<keyword evidence="3 7" id="KW-0175">Coiled coil</keyword>
<dbReference type="GO" id="GO:0036064">
    <property type="term" value="C:ciliary basal body"/>
    <property type="evidence" value="ECO:0007669"/>
    <property type="project" value="TreeGrafter"/>
</dbReference>
<keyword evidence="4" id="KW-0966">Cell projection</keyword>
<evidence type="ECO:0000256" key="8">
    <source>
        <dbReference type="SAM" id="MobiDB-lite"/>
    </source>
</evidence>
<keyword evidence="2" id="KW-0970">Cilium biogenesis/degradation</keyword>
<evidence type="ECO:0000313" key="10">
    <source>
        <dbReference type="EMBL" id="RLN51834.1"/>
    </source>
</evidence>
<dbReference type="PANTHER" id="PTHR15654">
    <property type="entry name" value="COILED-COIL DOMAIN-CONTAINING PROTEIN 113-RELATED"/>
    <property type="match status" value="1"/>
</dbReference>
<dbReference type="EMBL" id="MBDO02000134">
    <property type="protein sequence ID" value="RLN62077.1"/>
    <property type="molecule type" value="Genomic_DNA"/>
</dbReference>
<dbReference type="PANTHER" id="PTHR15654:SF2">
    <property type="entry name" value="COILED-COIL DOMAIN-CONTAINING PROTEIN 113"/>
    <property type="match status" value="1"/>
</dbReference>
<feature type="coiled-coil region" evidence="7">
    <location>
        <begin position="77"/>
        <end position="122"/>
    </location>
</feature>
<dbReference type="InterPro" id="IPR051885">
    <property type="entry name" value="CC_CF"/>
</dbReference>
<evidence type="ECO:0000256" key="5">
    <source>
        <dbReference type="ARBA" id="ARBA00044506"/>
    </source>
</evidence>
<dbReference type="OrthoDB" id="10259713at2759"/>
<organism evidence="11 12">
    <name type="scientific">Phytophthora kernoviae</name>
    <dbReference type="NCBI Taxonomy" id="325452"/>
    <lineage>
        <taxon>Eukaryota</taxon>
        <taxon>Sar</taxon>
        <taxon>Stramenopiles</taxon>
        <taxon>Oomycota</taxon>
        <taxon>Peronosporomycetes</taxon>
        <taxon>Peronosporales</taxon>
        <taxon>Peronosporaceae</taxon>
        <taxon>Phytophthora</taxon>
    </lineage>
</organism>
<dbReference type="Pfam" id="PF13870">
    <property type="entry name" value="CCDC113_CCDC96_CC"/>
    <property type="match status" value="1"/>
</dbReference>
<comment type="caution">
    <text evidence="11">The sequence shown here is derived from an EMBL/GenBank/DDBJ whole genome shotgun (WGS) entry which is preliminary data.</text>
</comment>
<dbReference type="EMBL" id="MBAD02001791">
    <property type="protein sequence ID" value="RLN51834.1"/>
    <property type="molecule type" value="Genomic_DNA"/>
</dbReference>
<feature type="region of interest" description="Disordered" evidence="8">
    <location>
        <begin position="287"/>
        <end position="333"/>
    </location>
</feature>
<name>A0A3F2RQ37_9STRA</name>
<evidence type="ECO:0000256" key="3">
    <source>
        <dbReference type="ARBA" id="ARBA00023054"/>
    </source>
</evidence>
<proteinExistence type="inferred from homology"/>
<dbReference type="InterPro" id="IPR025254">
    <property type="entry name" value="CCDC113/CCDC96_CC"/>
</dbReference>
<comment type="similarity">
    <text evidence="5">Belongs to the CFAP263 family.</text>
</comment>
<dbReference type="Proteomes" id="UP000284657">
    <property type="component" value="Unassembled WGS sequence"/>
</dbReference>
<reference evidence="12 13" key="1">
    <citation type="submission" date="2018-07" db="EMBL/GenBank/DDBJ databases">
        <title>Genome sequencing of oomycete isolates from Chile give support for New Zealand origin for Phytophthora kernoviae and make available the first Nothophytophthora sp. genome.</title>
        <authorList>
            <person name="Studholme D.J."/>
            <person name="Sanfuentes E."/>
            <person name="Panda P."/>
            <person name="Hill R."/>
            <person name="Sambles C."/>
            <person name="Grant M."/>
            <person name="Williams N.M."/>
            <person name="Mcdougal R.L."/>
        </authorList>
    </citation>
    <scope>NUCLEOTIDE SEQUENCE [LARGE SCALE GENOMIC DNA]</scope>
    <source>
        <strain evidence="11">Chile6</strain>
        <strain evidence="10">Chile7</strain>
    </source>
</reference>
<evidence type="ECO:0000313" key="13">
    <source>
        <dbReference type="Proteomes" id="UP000284657"/>
    </source>
</evidence>
<dbReference type="GO" id="GO:0060271">
    <property type="term" value="P:cilium assembly"/>
    <property type="evidence" value="ECO:0007669"/>
    <property type="project" value="TreeGrafter"/>
</dbReference>
<sequence>MDTDELDELEAKLDDLAHQNDVFKQENELLESYLQRNGQPTTGSDDEEKRDDRDKKLAGVRQRRVRTQIMLTIEQKNDICSTELEAAQKELEETKRSSERLIDTLRAVLEETDIRIAELKKDAYEFKRDIVVGAENFRTGKTIAEKMIRYMEEKLRQKDAIVEKLRLKNATLKSQAQKIDAQLRHKEEMGDALHYIDFHQLQIENKQYVAKIEERNEELLRLKQTTGNTVQVLNNLKKRLHELLEESTWLQGEIRTRTELNEKIVEEITLVEDKNQKDMRRLQSLQIQQSAEPSDTADAESAARLVVNEDDLDPIEESKDDKRARSTALMRTS</sequence>
<evidence type="ECO:0000256" key="7">
    <source>
        <dbReference type="SAM" id="Coils"/>
    </source>
</evidence>
<dbReference type="Proteomes" id="UP000277300">
    <property type="component" value="Unassembled WGS sequence"/>
</dbReference>
<evidence type="ECO:0000256" key="4">
    <source>
        <dbReference type="ARBA" id="ARBA00023273"/>
    </source>
</evidence>
<comment type="subcellular location">
    <subcellularLocation>
        <location evidence="1">Cell projection</location>
        <location evidence="1">Cilium</location>
    </subcellularLocation>
</comment>
<protein>
    <recommendedName>
        <fullName evidence="6">Cilia- and flagella-associated protein 263</fullName>
    </recommendedName>
</protein>
<dbReference type="GO" id="GO:0005930">
    <property type="term" value="C:axoneme"/>
    <property type="evidence" value="ECO:0007669"/>
    <property type="project" value="TreeGrafter"/>
</dbReference>
<gene>
    <name evidence="10" type="ORF">BBJ29_002428</name>
    <name evidence="11" type="ORF">BBP00_00004997</name>
</gene>
<feature type="compositionally biased region" description="Polar residues" evidence="8">
    <location>
        <begin position="34"/>
        <end position="43"/>
    </location>
</feature>
<evidence type="ECO:0000256" key="1">
    <source>
        <dbReference type="ARBA" id="ARBA00004138"/>
    </source>
</evidence>
<evidence type="ECO:0000259" key="9">
    <source>
        <dbReference type="Pfam" id="PF13870"/>
    </source>
</evidence>
<evidence type="ECO:0000313" key="12">
    <source>
        <dbReference type="Proteomes" id="UP000277300"/>
    </source>
</evidence>
<feature type="coiled-coil region" evidence="7">
    <location>
        <begin position="162"/>
        <end position="253"/>
    </location>
</feature>
<dbReference type="AlphaFoldDB" id="A0A3F2RQ37"/>
<evidence type="ECO:0000313" key="11">
    <source>
        <dbReference type="EMBL" id="RLN62077.1"/>
    </source>
</evidence>
<accession>A0A3F2RQ37</accession>
<feature type="domain" description="CCDC113/CCDC96 coiled-coil" evidence="9">
    <location>
        <begin position="156"/>
        <end position="288"/>
    </location>
</feature>